<keyword evidence="1" id="KW-1133">Transmembrane helix</keyword>
<feature type="transmembrane region" description="Helical" evidence="1">
    <location>
        <begin position="12"/>
        <end position="34"/>
    </location>
</feature>
<sequence>MKHAIPNKKTERLVFFLSLGTSAFWSIGQVMDVYQFALMGAIYELLWLPFLILAFGIPAVSIFLWAKAKFKIRSLILLTLIISITLLVGMIMG</sequence>
<keyword evidence="1" id="KW-0812">Transmembrane</keyword>
<evidence type="ECO:0000313" key="3">
    <source>
        <dbReference type="Proteomes" id="UP001596163"/>
    </source>
</evidence>
<accession>A0ABW0BX03</accession>
<feature type="transmembrane region" description="Helical" evidence="1">
    <location>
        <begin position="75"/>
        <end position="92"/>
    </location>
</feature>
<reference evidence="3" key="1">
    <citation type="journal article" date="2019" name="Int. J. Syst. Evol. Microbiol.">
        <title>The Global Catalogue of Microorganisms (GCM) 10K type strain sequencing project: providing services to taxonomists for standard genome sequencing and annotation.</title>
        <authorList>
            <consortium name="The Broad Institute Genomics Platform"/>
            <consortium name="The Broad Institute Genome Sequencing Center for Infectious Disease"/>
            <person name="Wu L."/>
            <person name="Ma J."/>
        </authorList>
    </citation>
    <scope>NUCLEOTIDE SEQUENCE [LARGE SCALE GENOMIC DNA]</scope>
    <source>
        <strain evidence="3">CGMCC 1.7030</strain>
    </source>
</reference>
<gene>
    <name evidence="2" type="ORF">ACFPIK_11960</name>
</gene>
<keyword evidence="3" id="KW-1185">Reference proteome</keyword>
<protein>
    <submittedName>
        <fullName evidence="2">Uncharacterized protein</fullName>
    </submittedName>
</protein>
<comment type="caution">
    <text evidence="2">The sequence shown here is derived from an EMBL/GenBank/DDBJ whole genome shotgun (WGS) entry which is preliminary data.</text>
</comment>
<dbReference type="Proteomes" id="UP001596163">
    <property type="component" value="Unassembled WGS sequence"/>
</dbReference>
<feature type="transmembrane region" description="Helical" evidence="1">
    <location>
        <begin position="46"/>
        <end position="66"/>
    </location>
</feature>
<name>A0ABW0BX03_9BACT</name>
<evidence type="ECO:0000256" key="1">
    <source>
        <dbReference type="SAM" id="Phobius"/>
    </source>
</evidence>
<evidence type="ECO:0000313" key="2">
    <source>
        <dbReference type="EMBL" id="MFC5192482.1"/>
    </source>
</evidence>
<organism evidence="2 3">
    <name type="scientific">Algoriphagus aquatilis</name>
    <dbReference type="NCBI Taxonomy" id="490186"/>
    <lineage>
        <taxon>Bacteria</taxon>
        <taxon>Pseudomonadati</taxon>
        <taxon>Bacteroidota</taxon>
        <taxon>Cytophagia</taxon>
        <taxon>Cytophagales</taxon>
        <taxon>Cyclobacteriaceae</taxon>
        <taxon>Algoriphagus</taxon>
    </lineage>
</organism>
<keyword evidence="1" id="KW-0472">Membrane</keyword>
<proteinExistence type="predicted"/>
<dbReference type="RefSeq" id="WP_377915534.1">
    <property type="nucleotide sequence ID" value="NZ_JBHSKS010000009.1"/>
</dbReference>
<dbReference type="EMBL" id="JBHSKS010000009">
    <property type="protein sequence ID" value="MFC5192482.1"/>
    <property type="molecule type" value="Genomic_DNA"/>
</dbReference>